<feature type="compositionally biased region" description="Polar residues" evidence="1">
    <location>
        <begin position="212"/>
        <end position="230"/>
    </location>
</feature>
<comment type="caution">
    <text evidence="2">The sequence shown here is derived from an EMBL/GenBank/DDBJ whole genome shotgun (WGS) entry which is preliminary data.</text>
</comment>
<proteinExistence type="predicted"/>
<evidence type="ECO:0000313" key="2">
    <source>
        <dbReference type="EMBL" id="GFR48932.1"/>
    </source>
</evidence>
<dbReference type="Proteomes" id="UP001054857">
    <property type="component" value="Unassembled WGS sequence"/>
</dbReference>
<evidence type="ECO:0000313" key="3">
    <source>
        <dbReference type="Proteomes" id="UP001054857"/>
    </source>
</evidence>
<feature type="region of interest" description="Disordered" evidence="1">
    <location>
        <begin position="107"/>
        <end position="155"/>
    </location>
</feature>
<feature type="region of interest" description="Disordered" evidence="1">
    <location>
        <begin position="204"/>
        <end position="243"/>
    </location>
</feature>
<name>A0AAD3DXE7_9CHLO</name>
<keyword evidence="3" id="KW-1185">Reference proteome</keyword>
<reference evidence="2 3" key="1">
    <citation type="journal article" date="2021" name="Sci. Rep.">
        <title>Genome sequencing of the multicellular alga Astrephomene provides insights into convergent evolution of germ-soma differentiation.</title>
        <authorList>
            <person name="Yamashita S."/>
            <person name="Yamamoto K."/>
            <person name="Matsuzaki R."/>
            <person name="Suzuki S."/>
            <person name="Yamaguchi H."/>
            <person name="Hirooka S."/>
            <person name="Minakuchi Y."/>
            <person name="Miyagishima S."/>
            <person name="Kawachi M."/>
            <person name="Toyoda A."/>
            <person name="Nozaki H."/>
        </authorList>
    </citation>
    <scope>NUCLEOTIDE SEQUENCE [LARGE SCALE GENOMIC DNA]</scope>
    <source>
        <strain evidence="2 3">NIES-4017</strain>
    </source>
</reference>
<feature type="compositionally biased region" description="Basic and acidic residues" evidence="1">
    <location>
        <begin position="112"/>
        <end position="127"/>
    </location>
</feature>
<dbReference type="AlphaFoldDB" id="A0AAD3DXE7"/>
<dbReference type="EMBL" id="BMAR01000027">
    <property type="protein sequence ID" value="GFR48932.1"/>
    <property type="molecule type" value="Genomic_DNA"/>
</dbReference>
<evidence type="ECO:0000256" key="1">
    <source>
        <dbReference type="SAM" id="MobiDB-lite"/>
    </source>
</evidence>
<accession>A0AAD3DXE7</accession>
<feature type="non-terminal residue" evidence="2">
    <location>
        <position position="267"/>
    </location>
</feature>
<organism evidence="2 3">
    <name type="scientific">Astrephomene gubernaculifera</name>
    <dbReference type="NCBI Taxonomy" id="47775"/>
    <lineage>
        <taxon>Eukaryota</taxon>
        <taxon>Viridiplantae</taxon>
        <taxon>Chlorophyta</taxon>
        <taxon>core chlorophytes</taxon>
        <taxon>Chlorophyceae</taxon>
        <taxon>CS clade</taxon>
        <taxon>Chlamydomonadales</taxon>
        <taxon>Astrephomenaceae</taxon>
        <taxon>Astrephomene</taxon>
    </lineage>
</organism>
<sequence length="267" mass="29073">MGLAKVLLGHLTKEAGLPKCARVDSVGLAKRRLAAKAAQEDREELIIVEPDEEVAAQDAASGVRLAAGTLPSGQDRVGPEDLDMVAVFTSLENRQLRDSLRIHRRRFRQRRASVDDSSHPQVDDAAKRSSSSSVELERPPNAHVRHSRASASGYELSQHIRVRRASDGEFLSRTFSKSAENGRPNALKAVQLKAERLFRRLTGNLVEHPRSRSVTPSHAASPPLTTTSQRHGGGGGASRGSFMWAAFARRHTGEIDGDDRDDPSSPT</sequence>
<protein>
    <submittedName>
        <fullName evidence="2">Uncharacterized protein</fullName>
    </submittedName>
</protein>
<gene>
    <name evidence="2" type="ORF">Agub_g10938</name>
</gene>